<comment type="catalytic activity">
    <reaction evidence="6">
        <text>L-histidinol phosphate + 2-oxoglutarate = 3-(imidazol-4-yl)-2-oxopropyl phosphate + L-glutamate</text>
        <dbReference type="Rhea" id="RHEA:23744"/>
        <dbReference type="ChEBI" id="CHEBI:16810"/>
        <dbReference type="ChEBI" id="CHEBI:29985"/>
        <dbReference type="ChEBI" id="CHEBI:57766"/>
        <dbReference type="ChEBI" id="CHEBI:57980"/>
        <dbReference type="EC" id="2.6.1.9"/>
    </reaction>
</comment>
<dbReference type="PANTHER" id="PTHR43643">
    <property type="entry name" value="HISTIDINOL-PHOSPHATE AMINOTRANSFERASE 2"/>
    <property type="match status" value="1"/>
</dbReference>
<evidence type="ECO:0000259" key="7">
    <source>
        <dbReference type="Pfam" id="PF00155"/>
    </source>
</evidence>
<dbReference type="GO" id="GO:0030170">
    <property type="term" value="F:pyridoxal phosphate binding"/>
    <property type="evidence" value="ECO:0007669"/>
    <property type="project" value="InterPro"/>
</dbReference>
<keyword evidence="9" id="KW-1185">Reference proteome</keyword>
<dbReference type="KEGG" id="ipo:Ilyop_1685"/>
<dbReference type="HOGENOM" id="CLU_017584_3_3_0"/>
<comment type="similarity">
    <text evidence="6">Belongs to the class-II pyridoxal-phosphate-dependent aminotransferase family. Histidinol-phosphate aminotransferase subfamily.</text>
</comment>
<dbReference type="EC" id="2.6.1.9" evidence="6"/>
<dbReference type="InterPro" id="IPR015424">
    <property type="entry name" value="PyrdxlP-dep_Trfase"/>
</dbReference>
<keyword evidence="6" id="KW-0028">Amino-acid biosynthesis</keyword>
<comment type="pathway">
    <text evidence="6">Amino-acid biosynthesis; L-histidine biosynthesis; L-histidine from 5-phospho-alpha-D-ribose 1-diphosphate: step 7/9.</text>
</comment>
<feature type="modified residue" description="N6-(pyridoxal phosphate)lysine" evidence="6">
    <location>
        <position position="226"/>
    </location>
</feature>
<evidence type="ECO:0000256" key="2">
    <source>
        <dbReference type="ARBA" id="ARBA00011738"/>
    </source>
</evidence>
<keyword evidence="6" id="KW-0368">Histidine biosynthesis</keyword>
<comment type="cofactor">
    <cofactor evidence="1 6">
        <name>pyridoxal 5'-phosphate</name>
        <dbReference type="ChEBI" id="CHEBI:597326"/>
    </cofactor>
</comment>
<evidence type="ECO:0000313" key="9">
    <source>
        <dbReference type="Proteomes" id="UP000006875"/>
    </source>
</evidence>
<dbReference type="Proteomes" id="UP000006875">
    <property type="component" value="Chromosome"/>
</dbReference>
<evidence type="ECO:0000256" key="5">
    <source>
        <dbReference type="ARBA" id="ARBA00022898"/>
    </source>
</evidence>
<reference evidence="8 9" key="1">
    <citation type="journal article" date="2010" name="Stand. Genomic Sci.">
        <title>Complete genome sequence of Ilyobacter polytropus type strain (CuHbu1).</title>
        <authorList>
            <person name="Sikorski J."/>
            <person name="Chertkov O."/>
            <person name="Lapidus A."/>
            <person name="Nolan M."/>
            <person name="Lucas S."/>
            <person name="Del Rio T.G."/>
            <person name="Tice H."/>
            <person name="Cheng J.F."/>
            <person name="Tapia R."/>
            <person name="Han C."/>
            <person name="Goodwin L."/>
            <person name="Pitluck S."/>
            <person name="Liolios K."/>
            <person name="Ivanova N."/>
            <person name="Mavromatis K."/>
            <person name="Mikhailova N."/>
            <person name="Pati A."/>
            <person name="Chen A."/>
            <person name="Palaniappan K."/>
            <person name="Land M."/>
            <person name="Hauser L."/>
            <person name="Chang Y.J."/>
            <person name="Jeffries C.D."/>
            <person name="Brambilla E."/>
            <person name="Yasawong M."/>
            <person name="Rohde M."/>
            <person name="Pukall R."/>
            <person name="Spring S."/>
            <person name="Goker M."/>
            <person name="Woyke T."/>
            <person name="Bristow J."/>
            <person name="Eisen J.A."/>
            <person name="Markowitz V."/>
            <person name="Hugenholtz P."/>
            <person name="Kyrpides N.C."/>
            <person name="Klenk H.P."/>
        </authorList>
    </citation>
    <scope>NUCLEOTIDE SEQUENCE [LARGE SCALE GENOMIC DNA]</scope>
    <source>
        <strain evidence="9">ATCC 51220 / DSM 2926 / LMG 16218 / CuHBu1</strain>
    </source>
</reference>
<dbReference type="Gene3D" id="3.90.1150.10">
    <property type="entry name" value="Aspartate Aminotransferase, domain 1"/>
    <property type="match status" value="1"/>
</dbReference>
<dbReference type="GO" id="GO:0000105">
    <property type="term" value="P:L-histidine biosynthetic process"/>
    <property type="evidence" value="ECO:0007669"/>
    <property type="project" value="UniProtKB-UniRule"/>
</dbReference>
<dbReference type="InterPro" id="IPR004838">
    <property type="entry name" value="NHTrfase_class1_PyrdxlP-BS"/>
</dbReference>
<dbReference type="PANTHER" id="PTHR43643:SF3">
    <property type="entry name" value="HISTIDINOL-PHOSPHATE AMINOTRANSFERASE"/>
    <property type="match status" value="1"/>
</dbReference>
<dbReference type="CDD" id="cd00609">
    <property type="entry name" value="AAT_like"/>
    <property type="match status" value="1"/>
</dbReference>
<dbReference type="SUPFAM" id="SSF53383">
    <property type="entry name" value="PLP-dependent transferases"/>
    <property type="match status" value="1"/>
</dbReference>
<dbReference type="InterPro" id="IPR015422">
    <property type="entry name" value="PyrdxlP-dep_Trfase_small"/>
</dbReference>
<dbReference type="OrthoDB" id="9813612at2"/>
<dbReference type="HAMAP" id="MF_01023">
    <property type="entry name" value="HisC_aminotrans_2"/>
    <property type="match status" value="1"/>
</dbReference>
<dbReference type="PROSITE" id="PS00105">
    <property type="entry name" value="AA_TRANSFER_CLASS_1"/>
    <property type="match status" value="1"/>
</dbReference>
<protein>
    <recommendedName>
        <fullName evidence="6">Histidinol-phosphate aminotransferase</fullName>
        <ecNumber evidence="6">2.6.1.9</ecNumber>
    </recommendedName>
    <alternativeName>
        <fullName evidence="6">Imidazole acetol-phosphate transaminase</fullName>
    </alternativeName>
</protein>
<dbReference type="eggNOG" id="COG0079">
    <property type="taxonomic scope" value="Bacteria"/>
</dbReference>
<dbReference type="AlphaFoldDB" id="E3HA51"/>
<dbReference type="UniPathway" id="UPA00031">
    <property type="reaction ID" value="UER00012"/>
</dbReference>
<evidence type="ECO:0000256" key="6">
    <source>
        <dbReference type="HAMAP-Rule" id="MF_01023"/>
    </source>
</evidence>
<dbReference type="NCBIfam" id="TIGR01141">
    <property type="entry name" value="hisC"/>
    <property type="match status" value="1"/>
</dbReference>
<evidence type="ECO:0000313" key="8">
    <source>
        <dbReference type="EMBL" id="ADO83456.1"/>
    </source>
</evidence>
<dbReference type="EMBL" id="CP002281">
    <property type="protein sequence ID" value="ADO83456.1"/>
    <property type="molecule type" value="Genomic_DNA"/>
</dbReference>
<organism evidence="8 9">
    <name type="scientific">Ilyobacter polytropus (strain ATCC 51220 / DSM 2926 / LMG 16218 / CuHBu1)</name>
    <dbReference type="NCBI Taxonomy" id="572544"/>
    <lineage>
        <taxon>Bacteria</taxon>
        <taxon>Fusobacteriati</taxon>
        <taxon>Fusobacteriota</taxon>
        <taxon>Fusobacteriia</taxon>
        <taxon>Fusobacteriales</taxon>
        <taxon>Fusobacteriaceae</taxon>
        <taxon>Ilyobacter</taxon>
    </lineage>
</organism>
<evidence type="ECO:0000256" key="4">
    <source>
        <dbReference type="ARBA" id="ARBA00022679"/>
    </source>
</evidence>
<gene>
    <name evidence="6" type="primary">hisC</name>
    <name evidence="8" type="ordered locus">Ilyop_1685</name>
</gene>
<keyword evidence="4 6" id="KW-0808">Transferase</keyword>
<dbReference type="RefSeq" id="WP_013388123.1">
    <property type="nucleotide sequence ID" value="NC_014632.1"/>
</dbReference>
<keyword evidence="5 6" id="KW-0663">Pyridoxal phosphate</keyword>
<dbReference type="STRING" id="572544.Ilyop_1685"/>
<dbReference type="Gene3D" id="3.40.640.10">
    <property type="entry name" value="Type I PLP-dependent aspartate aminotransferase-like (Major domain)"/>
    <property type="match status" value="1"/>
</dbReference>
<evidence type="ECO:0000256" key="1">
    <source>
        <dbReference type="ARBA" id="ARBA00001933"/>
    </source>
</evidence>
<dbReference type="GO" id="GO:0004400">
    <property type="term" value="F:histidinol-phosphate transaminase activity"/>
    <property type="evidence" value="ECO:0007669"/>
    <property type="project" value="UniProtKB-UniRule"/>
</dbReference>
<dbReference type="InterPro" id="IPR015421">
    <property type="entry name" value="PyrdxlP-dep_Trfase_major"/>
</dbReference>
<sequence length="363" mass="41004">MDGIILREELENIRGYIPGRSIEEVQEEYGLSDIVKLASNENPMPPSPKVLEAIQKAALDINIYPDALGDALRKKLSEKYGVESENIVVGNGGMEVILAMAGTIITKGDEIIMPATTFPGFGFKSSLLGGKLVKVPLNKYDFDLDKMLESITEKTKVIYICNPNNPTGKIIPKNKLKEFIDKVPKNIVVFIDEAYYYYGVKNSEYLDSVRLLKDRENLIILRSFSKSSGLAGLRVGFGLTNKKLAENFRKALGPFTVNKLAQAAAITALDDEEYLEKTVELNYKSLGIMEDFFKKNNLEYIESNANFIFVNVKQHSKIVFHELMKRGVIIRPGFQWGWDNWIRVSTGTEEETHMFIEKLKEIL</sequence>
<comment type="subunit">
    <text evidence="2 6">Homodimer.</text>
</comment>
<dbReference type="InterPro" id="IPR050106">
    <property type="entry name" value="HistidinolP_aminotransfase"/>
</dbReference>
<name>E3HA51_ILYPC</name>
<evidence type="ECO:0000256" key="3">
    <source>
        <dbReference type="ARBA" id="ARBA00022576"/>
    </source>
</evidence>
<feature type="domain" description="Aminotransferase class I/classII large" evidence="7">
    <location>
        <begin position="33"/>
        <end position="359"/>
    </location>
</feature>
<keyword evidence="3 6" id="KW-0032">Aminotransferase</keyword>
<proteinExistence type="inferred from homology"/>
<accession>E3HA51</accession>
<dbReference type="InterPro" id="IPR005861">
    <property type="entry name" value="HisP_aminotrans"/>
</dbReference>
<dbReference type="InterPro" id="IPR004839">
    <property type="entry name" value="Aminotransferase_I/II_large"/>
</dbReference>
<dbReference type="Pfam" id="PF00155">
    <property type="entry name" value="Aminotran_1_2"/>
    <property type="match status" value="1"/>
</dbReference>